<sequence length="72" mass="7329">MESGEAPLGVTVTLLLALVAINVNQTSFPGPAVSQVIIPSLVALVLDELKQILPEAGSATANALLQTSFEGV</sequence>
<name>A0ABP2ZUI1_9FLAO</name>
<organism evidence="1 2">
    <name type="scientific">Flavobacterium saliperosum S13</name>
    <dbReference type="NCBI Taxonomy" id="1341155"/>
    <lineage>
        <taxon>Bacteria</taxon>
        <taxon>Pseudomonadati</taxon>
        <taxon>Bacteroidota</taxon>
        <taxon>Flavobacteriia</taxon>
        <taxon>Flavobacteriales</taxon>
        <taxon>Flavobacteriaceae</taxon>
        <taxon>Flavobacterium</taxon>
    </lineage>
</organism>
<dbReference type="Proteomes" id="UP000018234">
    <property type="component" value="Unassembled WGS sequence"/>
</dbReference>
<keyword evidence="2" id="KW-1185">Reference proteome</keyword>
<evidence type="ECO:0000313" key="1">
    <source>
        <dbReference type="EMBL" id="ESU22532.1"/>
    </source>
</evidence>
<dbReference type="EMBL" id="AVFO01000051">
    <property type="protein sequence ID" value="ESU22532.1"/>
    <property type="molecule type" value="Genomic_DNA"/>
</dbReference>
<gene>
    <name evidence="1" type="ORF">FSS13T_25300</name>
</gene>
<comment type="caution">
    <text evidence="1">The sequence shown here is derived from an EMBL/GenBank/DDBJ whole genome shotgun (WGS) entry which is preliminary data.</text>
</comment>
<evidence type="ECO:0000313" key="2">
    <source>
        <dbReference type="Proteomes" id="UP000018234"/>
    </source>
</evidence>
<protein>
    <submittedName>
        <fullName evidence="1">Uncharacterized protein</fullName>
    </submittedName>
</protein>
<proteinExistence type="predicted"/>
<reference evidence="1 2" key="1">
    <citation type="submission" date="2013-08" db="EMBL/GenBank/DDBJ databases">
        <title>Flavobacterium saliperosum type strain genome sequencing.</title>
        <authorList>
            <person name="Lee K."/>
            <person name="Yi H."/>
            <person name="Park S."/>
            <person name="Chun J."/>
        </authorList>
    </citation>
    <scope>NUCLEOTIDE SEQUENCE [LARGE SCALE GENOMIC DNA]</scope>
    <source>
        <strain evidence="1 2">S13</strain>
    </source>
</reference>
<accession>A0ABP2ZUI1</accession>